<dbReference type="EMBL" id="FMXO01000019">
    <property type="protein sequence ID" value="SDB58219.1"/>
    <property type="molecule type" value="Genomic_DNA"/>
</dbReference>
<gene>
    <name evidence="3" type="ORF">SAMN05660653_02942</name>
</gene>
<dbReference type="STRING" id="617002.SAMN05660653_02942"/>
<name>A0A1G6ELB0_9BACT</name>
<feature type="domain" description="Glycosyl transferase family 1" evidence="1">
    <location>
        <begin position="218"/>
        <end position="379"/>
    </location>
</feature>
<organism evidence="3 4">
    <name type="scientific">Desulfonatronum thiosulfatophilum</name>
    <dbReference type="NCBI Taxonomy" id="617002"/>
    <lineage>
        <taxon>Bacteria</taxon>
        <taxon>Pseudomonadati</taxon>
        <taxon>Thermodesulfobacteriota</taxon>
        <taxon>Desulfovibrionia</taxon>
        <taxon>Desulfovibrionales</taxon>
        <taxon>Desulfonatronaceae</taxon>
        <taxon>Desulfonatronum</taxon>
    </lineage>
</organism>
<sequence>MPGTPLKAICYVLNYFPEPSLTFISDEAASLMHLDITPYVLTFNHGLERSVLQPSARKIIDQGLFRKIVIPSKARTLRAIPQLALRNPRKTFFCCMRILKSKDRWHYMSSAPYALFLQDHGVQYIHTHFADENLKWTKALSEWTGLPFGVTTHGYDLREDPMPAGEVSKLLFQANLVVAISGYNQDLMVKKYGIAKDAIKTIHCGIDTQAFRRSDKTERFVGNHLRIVNIGRLVPEKAQDVLFQALAAVKKRGVQFDLQIVGAGPLLDQLKELARSLDIIDHIDFLGAQPQDVVIKVLREADVFVLSSRNEGLPVVCMEAMAMEVFLIATNISGIPELVQHGQNGLLVEPENVQELADAILWVDKNRKLLEGMCFAARKKVEEEFDRKKCTRSLALEIEQCLVTQK</sequence>
<evidence type="ECO:0000313" key="4">
    <source>
        <dbReference type="Proteomes" id="UP000198771"/>
    </source>
</evidence>
<dbReference type="PANTHER" id="PTHR12526">
    <property type="entry name" value="GLYCOSYLTRANSFERASE"/>
    <property type="match status" value="1"/>
</dbReference>
<dbReference type="GO" id="GO:0016757">
    <property type="term" value="F:glycosyltransferase activity"/>
    <property type="evidence" value="ECO:0007669"/>
    <property type="project" value="InterPro"/>
</dbReference>
<dbReference type="Proteomes" id="UP000198771">
    <property type="component" value="Unassembled WGS sequence"/>
</dbReference>
<dbReference type="OrthoDB" id="9802525at2"/>
<dbReference type="Pfam" id="PF13439">
    <property type="entry name" value="Glyco_transf_4"/>
    <property type="match status" value="1"/>
</dbReference>
<dbReference type="InterPro" id="IPR028098">
    <property type="entry name" value="Glyco_trans_4-like_N"/>
</dbReference>
<accession>A0A1G6ELB0</accession>
<dbReference type="SUPFAM" id="SSF53756">
    <property type="entry name" value="UDP-Glycosyltransferase/glycogen phosphorylase"/>
    <property type="match status" value="1"/>
</dbReference>
<proteinExistence type="predicted"/>
<evidence type="ECO:0000313" key="3">
    <source>
        <dbReference type="EMBL" id="SDB58219.1"/>
    </source>
</evidence>
<evidence type="ECO:0000259" key="1">
    <source>
        <dbReference type="Pfam" id="PF00534"/>
    </source>
</evidence>
<dbReference type="Gene3D" id="3.40.50.2000">
    <property type="entry name" value="Glycogen Phosphorylase B"/>
    <property type="match status" value="2"/>
</dbReference>
<dbReference type="CDD" id="cd03801">
    <property type="entry name" value="GT4_PimA-like"/>
    <property type="match status" value="1"/>
</dbReference>
<keyword evidence="3" id="KW-0808">Transferase</keyword>
<protein>
    <submittedName>
        <fullName evidence="3">Glycosyltransferase involved in cell wall bisynthesis</fullName>
    </submittedName>
</protein>
<feature type="domain" description="Glycosyltransferase subfamily 4-like N-terminal" evidence="2">
    <location>
        <begin position="105"/>
        <end position="209"/>
    </location>
</feature>
<keyword evidence="4" id="KW-1185">Reference proteome</keyword>
<evidence type="ECO:0000259" key="2">
    <source>
        <dbReference type="Pfam" id="PF13439"/>
    </source>
</evidence>
<dbReference type="AlphaFoldDB" id="A0A1G6ELB0"/>
<dbReference type="InterPro" id="IPR001296">
    <property type="entry name" value="Glyco_trans_1"/>
</dbReference>
<dbReference type="RefSeq" id="WP_092123406.1">
    <property type="nucleotide sequence ID" value="NZ_FMXO01000019.1"/>
</dbReference>
<dbReference type="Pfam" id="PF00534">
    <property type="entry name" value="Glycos_transf_1"/>
    <property type="match status" value="1"/>
</dbReference>
<reference evidence="3 4" key="1">
    <citation type="submission" date="2016-10" db="EMBL/GenBank/DDBJ databases">
        <authorList>
            <person name="de Groot N.N."/>
        </authorList>
    </citation>
    <scope>NUCLEOTIDE SEQUENCE [LARGE SCALE GENOMIC DNA]</scope>
    <source>
        <strain evidence="3 4">ASO4-2</strain>
    </source>
</reference>